<dbReference type="InterPro" id="IPR021139">
    <property type="entry name" value="NYN"/>
</dbReference>
<dbReference type="PANTHER" id="PTHR14379:SF22">
    <property type="entry name" value="ENDONUCLEASE OR GLYCOSYL HYDROLASE"/>
    <property type="match status" value="1"/>
</dbReference>
<reference evidence="3" key="1">
    <citation type="submission" date="2021-01" db="EMBL/GenBank/DDBJ databases">
        <authorList>
            <consortium name="Genoscope - CEA"/>
            <person name="William W."/>
        </authorList>
    </citation>
    <scope>NUCLEOTIDE SEQUENCE</scope>
</reference>
<dbReference type="Proteomes" id="UP001295469">
    <property type="component" value="Chromosome C04"/>
</dbReference>
<keyword evidence="1" id="KW-0472">Membrane</keyword>
<dbReference type="EMBL" id="HG994368">
    <property type="protein sequence ID" value="CAF1855190.1"/>
    <property type="molecule type" value="Genomic_DNA"/>
</dbReference>
<dbReference type="GO" id="GO:0010468">
    <property type="term" value="P:regulation of gene expression"/>
    <property type="evidence" value="ECO:0007669"/>
    <property type="project" value="InterPro"/>
</dbReference>
<dbReference type="Pfam" id="PF01936">
    <property type="entry name" value="NYN"/>
    <property type="match status" value="1"/>
</dbReference>
<organism evidence="3">
    <name type="scientific">Brassica napus</name>
    <name type="common">Rape</name>
    <dbReference type="NCBI Taxonomy" id="3708"/>
    <lineage>
        <taxon>Eukaryota</taxon>
        <taxon>Viridiplantae</taxon>
        <taxon>Streptophyta</taxon>
        <taxon>Embryophyta</taxon>
        <taxon>Tracheophyta</taxon>
        <taxon>Spermatophyta</taxon>
        <taxon>Magnoliopsida</taxon>
        <taxon>eudicotyledons</taxon>
        <taxon>Gunneridae</taxon>
        <taxon>Pentapetalae</taxon>
        <taxon>rosids</taxon>
        <taxon>malvids</taxon>
        <taxon>Brassicales</taxon>
        <taxon>Brassicaceae</taxon>
        <taxon>Brassiceae</taxon>
        <taxon>Brassica</taxon>
    </lineage>
</organism>
<sequence>MAAELFEKAKTGVFRDAEDCKIPSGLNAILVSKNIRSGLKDTCYLGLTSIFAYGSTEDIMVGFDSSAGKVVYRTTADIISRSECPPAVVMNLTEPGDKHQRYGALITGVFSWALNNHPPANLILVVGDVAEHEYRFVGVFTHLISSGYNVAFVQPENQASQILFRLGRRIWLWEKLSLGEGPIRKQKPPNFHYKKTSRILREKIVGISSEYPKNSSVNFNLLGVGGLACLLIVTTILSRMASS</sequence>
<protein>
    <submittedName>
        <fullName evidence="3">(rape) hypothetical protein</fullName>
    </submittedName>
</protein>
<accession>A0A816JKQ4</accession>
<proteinExistence type="predicted"/>
<keyword evidence="1" id="KW-0812">Transmembrane</keyword>
<dbReference type="GO" id="GO:0004540">
    <property type="term" value="F:RNA nuclease activity"/>
    <property type="evidence" value="ECO:0007669"/>
    <property type="project" value="InterPro"/>
</dbReference>
<keyword evidence="1" id="KW-1133">Transmembrane helix</keyword>
<feature type="domain" description="NYN" evidence="2">
    <location>
        <begin position="10"/>
        <end position="162"/>
    </location>
</feature>
<evidence type="ECO:0000259" key="2">
    <source>
        <dbReference type="Pfam" id="PF01936"/>
    </source>
</evidence>
<dbReference type="AlphaFoldDB" id="A0A816JKQ4"/>
<feature type="transmembrane region" description="Helical" evidence="1">
    <location>
        <begin position="217"/>
        <end position="237"/>
    </location>
</feature>
<dbReference type="InterPro" id="IPR024768">
    <property type="entry name" value="Marf1"/>
</dbReference>
<name>A0A816JKQ4_BRANA</name>
<evidence type="ECO:0000313" key="3">
    <source>
        <dbReference type="EMBL" id="CAF1855190.1"/>
    </source>
</evidence>
<dbReference type="GO" id="GO:0005777">
    <property type="term" value="C:peroxisome"/>
    <property type="evidence" value="ECO:0007669"/>
    <property type="project" value="InterPro"/>
</dbReference>
<dbReference type="CDD" id="cd10910">
    <property type="entry name" value="PIN_limkain_b1_N_like"/>
    <property type="match status" value="1"/>
</dbReference>
<gene>
    <name evidence="3" type="ORF">DARMORV10_C04P40280.1</name>
</gene>
<evidence type="ECO:0000256" key="1">
    <source>
        <dbReference type="SAM" id="Phobius"/>
    </source>
</evidence>
<dbReference type="PANTHER" id="PTHR14379">
    <property type="entry name" value="LIMKAIN B LKAP"/>
    <property type="match status" value="1"/>
</dbReference>